<evidence type="ECO:0000256" key="6">
    <source>
        <dbReference type="PROSITE-ProRule" id="PRU10007"/>
    </source>
</evidence>
<dbReference type="PIRSF" id="PIRSF036492">
    <property type="entry name" value="ALDH"/>
    <property type="match status" value="1"/>
</dbReference>
<evidence type="ECO:0000256" key="7">
    <source>
        <dbReference type="RuleBase" id="RU003345"/>
    </source>
</evidence>
<keyword evidence="10" id="KW-1185">Reference proteome</keyword>
<reference evidence="9 10" key="1">
    <citation type="submission" date="2019-03" db="EMBL/GenBank/DDBJ databases">
        <title>Genomic Encyclopedia of Type Strains, Phase IV (KMG-IV): sequencing the most valuable type-strain genomes for metagenomic binning, comparative biology and taxonomic classification.</title>
        <authorList>
            <person name="Goeker M."/>
        </authorList>
    </citation>
    <scope>NUCLEOTIDE SEQUENCE [LARGE SCALE GENOMIC DNA]</scope>
    <source>
        <strain evidence="9 10">DSM 26377</strain>
    </source>
</reference>
<dbReference type="GO" id="GO:0005737">
    <property type="term" value="C:cytoplasm"/>
    <property type="evidence" value="ECO:0007669"/>
    <property type="project" value="TreeGrafter"/>
</dbReference>
<dbReference type="PROSITE" id="PS00687">
    <property type="entry name" value="ALDEHYDE_DEHYDR_GLU"/>
    <property type="match status" value="1"/>
</dbReference>
<keyword evidence="2 4" id="KW-0560">Oxidoreductase</keyword>
<feature type="active site" evidence="5">
    <location>
        <position position="253"/>
    </location>
</feature>
<evidence type="ECO:0000313" key="10">
    <source>
        <dbReference type="Proteomes" id="UP000295341"/>
    </source>
</evidence>
<dbReference type="SUPFAM" id="SSF53720">
    <property type="entry name" value="ALDH-like"/>
    <property type="match status" value="1"/>
</dbReference>
<dbReference type="EMBL" id="SOBT01000008">
    <property type="protein sequence ID" value="TDU32100.1"/>
    <property type="molecule type" value="Genomic_DNA"/>
</dbReference>
<dbReference type="RefSeq" id="WP_246051544.1">
    <property type="nucleotide sequence ID" value="NZ_MWIN01000026.1"/>
</dbReference>
<organism evidence="9 10">
    <name type="scientific">Panacagrimonas perspica</name>
    <dbReference type="NCBI Taxonomy" id="381431"/>
    <lineage>
        <taxon>Bacteria</taxon>
        <taxon>Pseudomonadati</taxon>
        <taxon>Pseudomonadota</taxon>
        <taxon>Gammaproteobacteria</taxon>
        <taxon>Nevskiales</taxon>
        <taxon>Nevskiaceae</taxon>
        <taxon>Panacagrimonas</taxon>
    </lineage>
</organism>
<evidence type="ECO:0000256" key="4">
    <source>
        <dbReference type="PIRNR" id="PIRNR036492"/>
    </source>
</evidence>
<accession>A0A4S3K099</accession>
<dbReference type="FunFam" id="3.40.309.10:FF:000003">
    <property type="entry name" value="Aldehyde dehydrogenase"/>
    <property type="match status" value="1"/>
</dbReference>
<dbReference type="Gene3D" id="3.40.605.10">
    <property type="entry name" value="Aldehyde Dehydrogenase, Chain A, domain 1"/>
    <property type="match status" value="1"/>
</dbReference>
<evidence type="ECO:0000313" key="9">
    <source>
        <dbReference type="EMBL" id="TDU32100.1"/>
    </source>
</evidence>
<dbReference type="InterPro" id="IPR029510">
    <property type="entry name" value="Ald_DH_CS_GLU"/>
</dbReference>
<dbReference type="Pfam" id="PF00171">
    <property type="entry name" value="Aldedh"/>
    <property type="match status" value="1"/>
</dbReference>
<comment type="caution">
    <text evidence="9">The sequence shown here is derived from an EMBL/GenBank/DDBJ whole genome shotgun (WGS) entry which is preliminary data.</text>
</comment>
<dbReference type="InterPro" id="IPR016163">
    <property type="entry name" value="Ald_DH_C"/>
</dbReference>
<evidence type="ECO:0000256" key="1">
    <source>
        <dbReference type="ARBA" id="ARBA00009986"/>
    </source>
</evidence>
<dbReference type="AlphaFoldDB" id="A0A4S3K099"/>
<evidence type="ECO:0000259" key="8">
    <source>
        <dbReference type="Pfam" id="PF00171"/>
    </source>
</evidence>
<sequence length="499" mass="54838">MNAPLIETPPMADVSTLFRQVAAIAPNLVDTTAAQRIAKVRRLMATVLKYRAEIYETGKLERGLSPPDMDGELVMLKFEADYIARHLEDWMTPKRAPNSLMTLGKKCYVRYEPKGMVLVLPSWNAPYVIGLLPTLGAIAAGNAVILKPSELSPHSSKLVARIVREAFPDGEVIVIEGGAETAQALLAQPFHHIFYIGNNHVGRIVMKAAADHFASVTLEMGGKNPSIVDKSADVEDAALKTSWGRMCNAGQACIAPDYVLVHESVIDHYVSTLVREIKAMYDPKGEGYDKNPEYPRIVNTRHFERIRALVEDARAQGATIVCGGEYKADERYIAPTVVTNVTGSMKLMQEEIFGPVIAVIPFRTREDVIREIGSRPKPLAAYVFAKDRTEIDWYIAHTTSGSLVVNHNVVQSGTNPLLPFGGVNSSGIGRMVGFATFNECSNGRAIVEEGPPVIEPRSMFPPLTDKYKKQLGQLIDGKPLAPWMVKLIDGIVRFVGLFK</sequence>
<name>A0A4S3K099_9GAMM</name>
<dbReference type="InterPro" id="IPR016161">
    <property type="entry name" value="Ald_DH/histidinol_DH"/>
</dbReference>
<dbReference type="Proteomes" id="UP000295341">
    <property type="component" value="Unassembled WGS sequence"/>
</dbReference>
<evidence type="ECO:0000256" key="2">
    <source>
        <dbReference type="ARBA" id="ARBA00023002"/>
    </source>
</evidence>
<proteinExistence type="inferred from homology"/>
<protein>
    <recommendedName>
        <fullName evidence="4">Aldehyde dehydrogenase</fullName>
    </recommendedName>
</protein>
<gene>
    <name evidence="9" type="ORF">DFR24_1488</name>
</gene>
<dbReference type="InterPro" id="IPR016162">
    <property type="entry name" value="Ald_DH_N"/>
</dbReference>
<keyword evidence="3" id="KW-0520">NAD</keyword>
<dbReference type="InterPro" id="IPR015590">
    <property type="entry name" value="Aldehyde_DH_dom"/>
</dbReference>
<comment type="similarity">
    <text evidence="1 4 7">Belongs to the aldehyde dehydrogenase family.</text>
</comment>
<dbReference type="GO" id="GO:0006081">
    <property type="term" value="P:aldehyde metabolic process"/>
    <property type="evidence" value="ECO:0007669"/>
    <property type="project" value="InterPro"/>
</dbReference>
<dbReference type="GO" id="GO:0004029">
    <property type="term" value="F:aldehyde dehydrogenase (NAD+) activity"/>
    <property type="evidence" value="ECO:0007669"/>
    <property type="project" value="TreeGrafter"/>
</dbReference>
<feature type="domain" description="Aldehyde dehydrogenase" evidence="8">
    <location>
        <begin position="13"/>
        <end position="442"/>
    </location>
</feature>
<evidence type="ECO:0000256" key="3">
    <source>
        <dbReference type="ARBA" id="ARBA00023027"/>
    </source>
</evidence>
<dbReference type="PANTHER" id="PTHR43570:SF20">
    <property type="entry name" value="ALDEHYDE DEHYDROGENASE ALDX-RELATED"/>
    <property type="match status" value="1"/>
</dbReference>
<evidence type="ECO:0000256" key="5">
    <source>
        <dbReference type="PIRSR" id="PIRSR036492-1"/>
    </source>
</evidence>
<dbReference type="PANTHER" id="PTHR43570">
    <property type="entry name" value="ALDEHYDE DEHYDROGENASE"/>
    <property type="match status" value="1"/>
</dbReference>
<dbReference type="InterPro" id="IPR012394">
    <property type="entry name" value="Aldehyde_DH_NAD(P)"/>
</dbReference>
<dbReference type="Gene3D" id="3.40.309.10">
    <property type="entry name" value="Aldehyde Dehydrogenase, Chain A, domain 2"/>
    <property type="match status" value="1"/>
</dbReference>
<feature type="active site" evidence="5 6">
    <location>
        <position position="219"/>
    </location>
</feature>